<protein>
    <submittedName>
        <fullName evidence="1">Uncharacterized protein</fullName>
    </submittedName>
</protein>
<comment type="caution">
    <text evidence="1">The sequence shown here is derived from an EMBL/GenBank/DDBJ whole genome shotgun (WGS) entry which is preliminary data.</text>
</comment>
<dbReference type="RefSeq" id="WP_391936907.1">
    <property type="nucleotide sequence ID" value="NZ_JBIBSM010000018.1"/>
</dbReference>
<proteinExistence type="predicted"/>
<reference evidence="1 2" key="1">
    <citation type="submission" date="2024-10" db="EMBL/GenBank/DDBJ databases">
        <title>The Natural Products Discovery Center: Release of the First 8490 Sequenced Strains for Exploring Actinobacteria Biosynthetic Diversity.</title>
        <authorList>
            <person name="Kalkreuter E."/>
            <person name="Kautsar S.A."/>
            <person name="Yang D."/>
            <person name="Bader C.D."/>
            <person name="Teijaro C.N."/>
            <person name="Fluegel L."/>
            <person name="Davis C.M."/>
            <person name="Simpson J.R."/>
            <person name="Lauterbach L."/>
            <person name="Steele A.D."/>
            <person name="Gui C."/>
            <person name="Meng S."/>
            <person name="Li G."/>
            <person name="Viehrig K."/>
            <person name="Ye F."/>
            <person name="Su P."/>
            <person name="Kiefer A.F."/>
            <person name="Nichols A."/>
            <person name="Cepeda A.J."/>
            <person name="Yan W."/>
            <person name="Fan B."/>
            <person name="Jiang Y."/>
            <person name="Adhikari A."/>
            <person name="Zheng C.-J."/>
            <person name="Schuster L."/>
            <person name="Cowan T.M."/>
            <person name="Smanski M.J."/>
            <person name="Chevrette M.G."/>
            <person name="De Carvalho L.P.S."/>
            <person name="Shen B."/>
        </authorList>
    </citation>
    <scope>NUCLEOTIDE SEQUENCE [LARGE SCALE GENOMIC DNA]</scope>
    <source>
        <strain evidence="1 2">NPDC015755</strain>
    </source>
</reference>
<accession>A0ABW6YJF5</accession>
<name>A0ABW6YJF5_9ACTN</name>
<keyword evidence="2" id="KW-1185">Reference proteome</keyword>
<dbReference type="EMBL" id="JBIBSM010000018">
    <property type="protein sequence ID" value="MFF8279998.1"/>
    <property type="molecule type" value="Genomic_DNA"/>
</dbReference>
<organism evidence="1 2">
    <name type="scientific">Streptomyces lateritius</name>
    <dbReference type="NCBI Taxonomy" id="67313"/>
    <lineage>
        <taxon>Bacteria</taxon>
        <taxon>Bacillati</taxon>
        <taxon>Actinomycetota</taxon>
        <taxon>Actinomycetes</taxon>
        <taxon>Kitasatosporales</taxon>
        <taxon>Streptomycetaceae</taxon>
        <taxon>Streptomyces</taxon>
    </lineage>
</organism>
<evidence type="ECO:0000313" key="2">
    <source>
        <dbReference type="Proteomes" id="UP001603013"/>
    </source>
</evidence>
<gene>
    <name evidence="1" type="ORF">ACF05T_28525</name>
</gene>
<sequence>MSMPIWFPRWEGESYPSIVLFARRRMGYWIPRISRADHEEIIKDLLAKNVRPAWDAEHGCWTVSDDHFLQLADVFLKRHPRVSVGREYNELEACNWRCKNAQSPRCTCSCQARNHAHGNWMNGWNILFEDNRVMDSRNWSWMAVERKAANRG</sequence>
<dbReference type="Proteomes" id="UP001603013">
    <property type="component" value="Unassembled WGS sequence"/>
</dbReference>
<evidence type="ECO:0000313" key="1">
    <source>
        <dbReference type="EMBL" id="MFF8279998.1"/>
    </source>
</evidence>